<sequence>MSIRLRMAQVAVHRQQLAAACCAHMCCASRVAAASDGDTGPSVECWSGGEAQRILDCCKVQFLQIFGVWAHQLLMSCVVFGTENHHWET</sequence>
<comment type="caution">
    <text evidence="1">The sequence shown here is derived from an EMBL/GenBank/DDBJ whole genome shotgun (WGS) entry which is preliminary data.</text>
</comment>
<evidence type="ECO:0000313" key="1">
    <source>
        <dbReference type="EMBL" id="KAG0592663.1"/>
    </source>
</evidence>
<reference evidence="1" key="1">
    <citation type="submission" date="2020-06" db="EMBL/GenBank/DDBJ databases">
        <title>WGS assembly of Ceratodon purpureus strain R40.</title>
        <authorList>
            <person name="Carey S.B."/>
            <person name="Jenkins J."/>
            <person name="Shu S."/>
            <person name="Lovell J.T."/>
            <person name="Sreedasyam A."/>
            <person name="Maumus F."/>
            <person name="Tiley G.P."/>
            <person name="Fernandez-Pozo N."/>
            <person name="Barry K."/>
            <person name="Chen C."/>
            <person name="Wang M."/>
            <person name="Lipzen A."/>
            <person name="Daum C."/>
            <person name="Saski C.A."/>
            <person name="Payton A.C."/>
            <person name="Mcbreen J.C."/>
            <person name="Conrad R.E."/>
            <person name="Kollar L.M."/>
            <person name="Olsson S."/>
            <person name="Huttunen S."/>
            <person name="Landis J.B."/>
            <person name="Wickett N.J."/>
            <person name="Johnson M.G."/>
            <person name="Rensing S.A."/>
            <person name="Grimwood J."/>
            <person name="Schmutz J."/>
            <person name="Mcdaniel S.F."/>
        </authorList>
    </citation>
    <scope>NUCLEOTIDE SEQUENCE</scope>
    <source>
        <strain evidence="1">R40</strain>
    </source>
</reference>
<dbReference type="Proteomes" id="UP000822688">
    <property type="component" value="Chromosome 1"/>
</dbReference>
<dbReference type="EMBL" id="CM026421">
    <property type="protein sequence ID" value="KAG0592663.1"/>
    <property type="molecule type" value="Genomic_DNA"/>
</dbReference>
<keyword evidence="2" id="KW-1185">Reference proteome</keyword>
<evidence type="ECO:0000313" key="2">
    <source>
        <dbReference type="Proteomes" id="UP000822688"/>
    </source>
</evidence>
<accession>A0A8T0JCC2</accession>
<dbReference type="AlphaFoldDB" id="A0A8T0JCC2"/>
<protein>
    <submittedName>
        <fullName evidence="1">Uncharacterized protein</fullName>
    </submittedName>
</protein>
<name>A0A8T0JCC2_CERPU</name>
<proteinExistence type="predicted"/>
<organism evidence="1 2">
    <name type="scientific">Ceratodon purpureus</name>
    <name type="common">Fire moss</name>
    <name type="synonym">Dicranum purpureum</name>
    <dbReference type="NCBI Taxonomy" id="3225"/>
    <lineage>
        <taxon>Eukaryota</taxon>
        <taxon>Viridiplantae</taxon>
        <taxon>Streptophyta</taxon>
        <taxon>Embryophyta</taxon>
        <taxon>Bryophyta</taxon>
        <taxon>Bryophytina</taxon>
        <taxon>Bryopsida</taxon>
        <taxon>Dicranidae</taxon>
        <taxon>Pseudoditrichales</taxon>
        <taxon>Ditrichaceae</taxon>
        <taxon>Ceratodon</taxon>
    </lineage>
</organism>
<gene>
    <name evidence="1" type="ORF">KC19_1G271200</name>
</gene>